<dbReference type="AlphaFoldDB" id="A0A0B7MZ02"/>
<reference evidence="5 6" key="1">
    <citation type="submission" date="2014-09" db="EMBL/GenBank/DDBJ databases">
        <authorList>
            <person name="Ellenberger Sabrina"/>
        </authorList>
    </citation>
    <scope>NUCLEOTIDE SEQUENCE [LARGE SCALE GENOMIC DNA]</scope>
    <source>
        <strain evidence="5 6">CBS 412.66</strain>
    </source>
</reference>
<name>A0A0B7MZ02_9FUNG</name>
<dbReference type="OrthoDB" id="5627at2759"/>
<evidence type="ECO:0000256" key="1">
    <source>
        <dbReference type="ARBA" id="ARBA00004123"/>
    </source>
</evidence>
<feature type="region of interest" description="Disordered" evidence="4">
    <location>
        <begin position="219"/>
        <end position="245"/>
    </location>
</feature>
<dbReference type="InterPro" id="IPR010756">
    <property type="entry name" value="Tls1-like"/>
</dbReference>
<proteinExistence type="inferred from homology"/>
<organism evidence="5 6">
    <name type="scientific">Parasitella parasitica</name>
    <dbReference type="NCBI Taxonomy" id="35722"/>
    <lineage>
        <taxon>Eukaryota</taxon>
        <taxon>Fungi</taxon>
        <taxon>Fungi incertae sedis</taxon>
        <taxon>Mucoromycota</taxon>
        <taxon>Mucoromycotina</taxon>
        <taxon>Mucoromycetes</taxon>
        <taxon>Mucorales</taxon>
        <taxon>Mucorineae</taxon>
        <taxon>Mucoraceae</taxon>
        <taxon>Parasitella</taxon>
    </lineage>
</organism>
<dbReference type="GO" id="GO:0005681">
    <property type="term" value="C:spliceosomal complex"/>
    <property type="evidence" value="ECO:0007669"/>
    <property type="project" value="TreeGrafter"/>
</dbReference>
<dbReference type="EMBL" id="LN719426">
    <property type="protein sequence ID" value="CEP08149.1"/>
    <property type="molecule type" value="Genomic_DNA"/>
</dbReference>
<dbReference type="PANTHER" id="PTHR13486">
    <property type="entry name" value="TELOMERE LENGTH AND SILENCING PROTEIN 1 TLS1 FAMILY MEMBER"/>
    <property type="match status" value="1"/>
</dbReference>
<dbReference type="Pfam" id="PF07052">
    <property type="entry name" value="Hep_59"/>
    <property type="match status" value="1"/>
</dbReference>
<keyword evidence="6" id="KW-1185">Reference proteome</keyword>
<feature type="region of interest" description="Disordered" evidence="4">
    <location>
        <begin position="1"/>
        <end position="37"/>
    </location>
</feature>
<keyword evidence="3" id="KW-0539">Nucleus</keyword>
<gene>
    <name evidence="5" type="primary">PARPA_01458.1 scaffold 1359</name>
</gene>
<dbReference type="GO" id="GO:0000398">
    <property type="term" value="P:mRNA splicing, via spliceosome"/>
    <property type="evidence" value="ECO:0007669"/>
    <property type="project" value="TreeGrafter"/>
</dbReference>
<evidence type="ECO:0000256" key="3">
    <source>
        <dbReference type="ARBA" id="ARBA00023242"/>
    </source>
</evidence>
<evidence type="ECO:0000313" key="6">
    <source>
        <dbReference type="Proteomes" id="UP000054107"/>
    </source>
</evidence>
<dbReference type="PANTHER" id="PTHR13486:SF2">
    <property type="entry name" value="SPLICING FACTOR C9ORF78"/>
    <property type="match status" value="1"/>
</dbReference>
<feature type="region of interest" description="Disordered" evidence="4">
    <location>
        <begin position="54"/>
        <end position="107"/>
    </location>
</feature>
<dbReference type="STRING" id="35722.A0A0B7MZ02"/>
<sequence>MAAFKKQKNYRKKKADSDDDDETENSSDPTHDLQQVSATIEELTELRKLRRKPVGLDADKLLKGAEKKKKKKKAENLNAWSMKKGGLVEPDTYRQKLDDDEASSKSRKLNLDSFATATNTLDVDKHMMEYIEAEMKKRRGGAAGATDDDEDDNNVVDRGLVDIYEELYRIPDRLKGEQKQQQPEGNVQLSTQMLTAIPEVDLGIDTRLQNIEETERAKRKLIDDTEREESESNGQNALDQVPANFEKQIPKQYKPRLDHKLMATDDQAVARFKKRMRK</sequence>
<evidence type="ECO:0000256" key="2">
    <source>
        <dbReference type="ARBA" id="ARBA00007643"/>
    </source>
</evidence>
<protein>
    <submittedName>
        <fullName evidence="5">Uncharacterized protein</fullName>
    </submittedName>
</protein>
<accession>A0A0B7MZ02</accession>
<evidence type="ECO:0000256" key="4">
    <source>
        <dbReference type="SAM" id="MobiDB-lite"/>
    </source>
</evidence>
<comment type="subcellular location">
    <subcellularLocation>
        <location evidence="1">Nucleus</location>
    </subcellularLocation>
</comment>
<feature type="compositionally biased region" description="Basic residues" evidence="4">
    <location>
        <begin position="1"/>
        <end position="14"/>
    </location>
</feature>
<dbReference type="Proteomes" id="UP000054107">
    <property type="component" value="Unassembled WGS sequence"/>
</dbReference>
<comment type="similarity">
    <text evidence="2">Belongs to the TLS1 family.</text>
</comment>
<evidence type="ECO:0000313" key="5">
    <source>
        <dbReference type="EMBL" id="CEP08149.1"/>
    </source>
</evidence>